<dbReference type="EMBL" id="PIPM01000009">
    <property type="protein sequence ID" value="RUO30527.1"/>
    <property type="molecule type" value="Genomic_DNA"/>
</dbReference>
<dbReference type="GO" id="GO:0005829">
    <property type="term" value="C:cytosol"/>
    <property type="evidence" value="ECO:0007669"/>
    <property type="project" value="TreeGrafter"/>
</dbReference>
<keyword evidence="3 8" id="KW-0808">Transferase</keyword>
<feature type="active site" description="Proton acceptor" evidence="8 9">
    <location>
        <position position="393"/>
    </location>
</feature>
<evidence type="ECO:0000259" key="12">
    <source>
        <dbReference type="Pfam" id="PF02803"/>
    </source>
</evidence>
<dbReference type="InterPro" id="IPR002155">
    <property type="entry name" value="Thiolase"/>
</dbReference>
<dbReference type="Pfam" id="PF02803">
    <property type="entry name" value="Thiolase_C"/>
    <property type="match status" value="1"/>
</dbReference>
<dbReference type="Proteomes" id="UP000288405">
    <property type="component" value="Unassembled WGS sequence"/>
</dbReference>
<dbReference type="InterPro" id="IPR020610">
    <property type="entry name" value="Thiolase_AS"/>
</dbReference>
<evidence type="ECO:0000256" key="4">
    <source>
        <dbReference type="ARBA" id="ARBA00022832"/>
    </source>
</evidence>
<evidence type="ECO:0000256" key="7">
    <source>
        <dbReference type="ARBA" id="ARBA00023315"/>
    </source>
</evidence>
<dbReference type="PIRSF" id="PIRSF000429">
    <property type="entry name" value="Ac-CoA_Ac_transf"/>
    <property type="match status" value="1"/>
</dbReference>
<evidence type="ECO:0000313" key="13">
    <source>
        <dbReference type="EMBL" id="RUO30527.1"/>
    </source>
</evidence>
<dbReference type="InterPro" id="IPR020616">
    <property type="entry name" value="Thiolase_N"/>
</dbReference>
<comment type="catalytic activity">
    <reaction evidence="8">
        <text>an acyl-CoA + acetyl-CoA = a 3-oxoacyl-CoA + CoA</text>
        <dbReference type="Rhea" id="RHEA:21564"/>
        <dbReference type="ChEBI" id="CHEBI:57287"/>
        <dbReference type="ChEBI" id="CHEBI:57288"/>
        <dbReference type="ChEBI" id="CHEBI:58342"/>
        <dbReference type="ChEBI" id="CHEBI:90726"/>
        <dbReference type="EC" id="2.3.1.16"/>
    </reaction>
</comment>
<comment type="similarity">
    <text evidence="1 8 10">Belongs to the thiolase-like superfamily. Thiolase family.</text>
</comment>
<protein>
    <recommendedName>
        <fullName evidence="8">3-ketoacyl-CoA thiolase</fullName>
        <ecNumber evidence="8">2.3.1.16</ecNumber>
    </recommendedName>
    <alternativeName>
        <fullName evidence="8">ACSs</fullName>
    </alternativeName>
    <alternativeName>
        <fullName evidence="8">Acetyl-CoA acyltransferase</fullName>
    </alternativeName>
    <alternativeName>
        <fullName evidence="8">Acyl-CoA ligase</fullName>
    </alternativeName>
    <alternativeName>
        <fullName evidence="8">Beta-ketothiolase</fullName>
    </alternativeName>
    <alternativeName>
        <fullName evidence="8">Fatty acid oxidation complex subunit beta</fullName>
    </alternativeName>
</protein>
<evidence type="ECO:0000256" key="3">
    <source>
        <dbReference type="ARBA" id="ARBA00022679"/>
    </source>
</evidence>
<dbReference type="PROSITE" id="PS00099">
    <property type="entry name" value="THIOLASE_3"/>
    <property type="match status" value="1"/>
</dbReference>
<dbReference type="NCBIfam" id="NF006516">
    <property type="entry name" value="PRK08963.1"/>
    <property type="match status" value="1"/>
</dbReference>
<dbReference type="InterPro" id="IPR012806">
    <property type="entry name" value="Ac-CoA_C-AcTrfase_FadI"/>
</dbReference>
<comment type="subcellular location">
    <subcellularLocation>
        <location evidence="8">Cytoplasm</location>
    </subcellularLocation>
</comment>
<gene>
    <name evidence="8 13" type="primary">fadI</name>
    <name evidence="13" type="ORF">CWE11_09165</name>
</gene>
<dbReference type="FunFam" id="3.40.47.10:FF:000011">
    <property type="entry name" value="3-ketoacyl-CoA thiolase"/>
    <property type="match status" value="1"/>
</dbReference>
<evidence type="ECO:0000256" key="5">
    <source>
        <dbReference type="ARBA" id="ARBA00022963"/>
    </source>
</evidence>
<evidence type="ECO:0000256" key="8">
    <source>
        <dbReference type="HAMAP-Rule" id="MF_01618"/>
    </source>
</evidence>
<feature type="domain" description="Thiolase N-terminal" evidence="11">
    <location>
        <begin position="16"/>
        <end position="289"/>
    </location>
</feature>
<dbReference type="GO" id="GO:0003988">
    <property type="term" value="F:acetyl-CoA C-acyltransferase activity"/>
    <property type="evidence" value="ECO:0007669"/>
    <property type="project" value="UniProtKB-UniRule"/>
</dbReference>
<feature type="domain" description="Thiolase C-terminal" evidence="12">
    <location>
        <begin position="297"/>
        <end position="435"/>
    </location>
</feature>
<accession>A0A432WDN9</accession>
<dbReference type="AlphaFoldDB" id="A0A432WDN9"/>
<dbReference type="Pfam" id="PF00108">
    <property type="entry name" value="Thiolase_N"/>
    <property type="match status" value="1"/>
</dbReference>
<sequence length="437" mass="46781">MSASGQSLRTPKGDRIAIVAGLRTPFAKQATFFHGVPALDMGAMVVQDLIQKTGLDPDLVEQLVFGQVVQMPEAPNIAREIVLATSLPVKTDAYSVSRACATSFQSAVNVAESMLAGTIEIGIAGGADSSSVLPIGVSKTLARALVDLNKARTLGQRLAILKRLRFRHLMPVPPAVAEYSTGLSMGQTAEQMAKSHGISREDQDKLAHRSHQLAHQAWEQGLLTDEVMTAHVPPFKAYLERDNNIRENSELAGYAKLRPVFDRRHGTVTAANATPLTDGAAAILMMTESRAKALGYQPLGYIRSYAFSAIDVMEDMLMGPSYATPLALDRAGMKLSDLDLIDMHEAFAAQTLANVKMFASQKFAEEKLNRTEAIGEIDESKFNVLGGSIAYGHPFAATGARMLTQTLRELQRRGGGTALTTACAAGGLGAAVILETE</sequence>
<evidence type="ECO:0000256" key="2">
    <source>
        <dbReference type="ARBA" id="ARBA00022490"/>
    </source>
</evidence>
<keyword evidence="2 8" id="KW-0963">Cytoplasm</keyword>
<dbReference type="PROSITE" id="PS00737">
    <property type="entry name" value="THIOLASE_2"/>
    <property type="match status" value="1"/>
</dbReference>
<proteinExistence type="inferred from homology"/>
<evidence type="ECO:0000256" key="9">
    <source>
        <dbReference type="PIRSR" id="PIRSR000429-1"/>
    </source>
</evidence>
<dbReference type="NCBIfam" id="TIGR01930">
    <property type="entry name" value="AcCoA-C-Actrans"/>
    <property type="match status" value="1"/>
</dbReference>
<keyword evidence="6 8" id="KW-0443">Lipid metabolism</keyword>
<dbReference type="SUPFAM" id="SSF53901">
    <property type="entry name" value="Thiolase-like"/>
    <property type="match status" value="2"/>
</dbReference>
<dbReference type="InterPro" id="IPR050521">
    <property type="entry name" value="3-ketoacyl-CoA_Thiolase"/>
</dbReference>
<evidence type="ECO:0000259" key="11">
    <source>
        <dbReference type="Pfam" id="PF00108"/>
    </source>
</evidence>
<dbReference type="OrthoDB" id="8951704at2"/>
<comment type="pathway">
    <text evidence="8">Lipid metabolism; fatty acid beta-oxidation.</text>
</comment>
<dbReference type="InterPro" id="IPR016039">
    <property type="entry name" value="Thiolase-like"/>
</dbReference>
<dbReference type="CDD" id="cd00751">
    <property type="entry name" value="thiolase"/>
    <property type="match status" value="1"/>
</dbReference>
<dbReference type="UniPathway" id="UPA00659"/>
<dbReference type="PANTHER" id="PTHR42689:SF1">
    <property type="entry name" value="ACETYL-COA ACYLTRANSFERASE FADA2 (3-KETOACYL-COA THIOLASE) (BETA-KETOTHIOLASE)-RELATED"/>
    <property type="match status" value="1"/>
</dbReference>
<dbReference type="GO" id="GO:0006635">
    <property type="term" value="P:fatty acid beta-oxidation"/>
    <property type="evidence" value="ECO:0007669"/>
    <property type="project" value="UniProtKB-UniRule"/>
</dbReference>
<feature type="active site" description="Proton acceptor" evidence="8 9">
    <location>
        <position position="423"/>
    </location>
</feature>
<dbReference type="InterPro" id="IPR020617">
    <property type="entry name" value="Thiolase_C"/>
</dbReference>
<feature type="active site" description="Acyl-thioester intermediate" evidence="8 9">
    <location>
        <position position="100"/>
    </location>
</feature>
<evidence type="ECO:0000313" key="14">
    <source>
        <dbReference type="Proteomes" id="UP000288405"/>
    </source>
</evidence>
<dbReference type="HAMAP" id="MF_01618">
    <property type="entry name" value="FadI"/>
    <property type="match status" value="1"/>
</dbReference>
<dbReference type="PANTHER" id="PTHR42689">
    <property type="entry name" value="ACETYL-COA ACYLTRANSFERASE FADA2 (3-KETOACYL-COA THIOLASE) (BETA-KETOTHIOLASE)-RELATED"/>
    <property type="match status" value="1"/>
</dbReference>
<evidence type="ECO:0000256" key="6">
    <source>
        <dbReference type="ARBA" id="ARBA00023098"/>
    </source>
</evidence>
<comment type="function">
    <text evidence="8">Catalyzes the final step of fatty acid oxidation in which acetyl-CoA is released and the CoA ester of a fatty acid two carbons shorter is formed.</text>
</comment>
<evidence type="ECO:0000256" key="1">
    <source>
        <dbReference type="ARBA" id="ARBA00010982"/>
    </source>
</evidence>
<comment type="caution">
    <text evidence="13">The sequence shown here is derived from an EMBL/GenBank/DDBJ whole genome shotgun (WGS) entry which is preliminary data.</text>
</comment>
<dbReference type="EC" id="2.3.1.16" evidence="8"/>
<dbReference type="Gene3D" id="3.40.47.10">
    <property type="match status" value="1"/>
</dbReference>
<reference evidence="13 14" key="1">
    <citation type="journal article" date="2011" name="Front. Microbiol.">
        <title>Genomic signatures of strain selection and enhancement in Bacillus atrophaeus var. globigii, a historical biowarfare simulant.</title>
        <authorList>
            <person name="Gibbons H.S."/>
            <person name="Broomall S.M."/>
            <person name="McNew L.A."/>
            <person name="Daligault H."/>
            <person name="Chapman C."/>
            <person name="Bruce D."/>
            <person name="Karavis M."/>
            <person name="Krepps M."/>
            <person name="McGregor P.A."/>
            <person name="Hong C."/>
            <person name="Park K.H."/>
            <person name="Akmal A."/>
            <person name="Feldman A."/>
            <person name="Lin J.S."/>
            <person name="Chang W.E."/>
            <person name="Higgs B.W."/>
            <person name="Demirev P."/>
            <person name="Lindquist J."/>
            <person name="Liem A."/>
            <person name="Fochler E."/>
            <person name="Read T.D."/>
            <person name="Tapia R."/>
            <person name="Johnson S."/>
            <person name="Bishop-Lilly K.A."/>
            <person name="Detter C."/>
            <person name="Han C."/>
            <person name="Sozhamannan S."/>
            <person name="Rosenzweig C.N."/>
            <person name="Skowronski E.W."/>
        </authorList>
    </citation>
    <scope>NUCLEOTIDE SEQUENCE [LARGE SCALE GENOMIC DNA]</scope>
    <source>
        <strain evidence="13 14">GYP-17</strain>
    </source>
</reference>
<dbReference type="NCBIfam" id="TIGR02446">
    <property type="entry name" value="FadI"/>
    <property type="match status" value="1"/>
</dbReference>
<organism evidence="13 14">
    <name type="scientific">Aliidiomarina sanyensis</name>
    <dbReference type="NCBI Taxonomy" id="1249555"/>
    <lineage>
        <taxon>Bacteria</taxon>
        <taxon>Pseudomonadati</taxon>
        <taxon>Pseudomonadota</taxon>
        <taxon>Gammaproteobacteria</taxon>
        <taxon>Alteromonadales</taxon>
        <taxon>Idiomarinaceae</taxon>
        <taxon>Aliidiomarina</taxon>
    </lineage>
</organism>
<keyword evidence="5 8" id="KW-0442">Lipid degradation</keyword>
<name>A0A432WDN9_9GAMM</name>
<dbReference type="InterPro" id="IPR020613">
    <property type="entry name" value="Thiolase_CS"/>
</dbReference>
<comment type="subunit">
    <text evidence="8">Heterotetramer of two alpha chains (FadJ) and two beta chains (FadI).</text>
</comment>
<evidence type="ECO:0000256" key="10">
    <source>
        <dbReference type="RuleBase" id="RU003557"/>
    </source>
</evidence>
<dbReference type="RefSeq" id="WP_126777326.1">
    <property type="nucleotide sequence ID" value="NZ_PIPM01000009.1"/>
</dbReference>
<keyword evidence="4 8" id="KW-0276">Fatty acid metabolism</keyword>
<keyword evidence="7 8" id="KW-0012">Acyltransferase</keyword>
<keyword evidence="14" id="KW-1185">Reference proteome</keyword>